<dbReference type="PROSITE" id="PS00455">
    <property type="entry name" value="AMP_BINDING"/>
    <property type="match status" value="1"/>
</dbReference>
<protein>
    <submittedName>
        <fullName evidence="2">Non-ribosomal peptide synthetase</fullName>
    </submittedName>
</protein>
<dbReference type="InterPro" id="IPR045851">
    <property type="entry name" value="AMP-bd_C_sf"/>
</dbReference>
<gene>
    <name evidence="2" type="ORF">HF577_03400</name>
</gene>
<dbReference type="InterPro" id="IPR020845">
    <property type="entry name" value="AMP-binding_CS"/>
</dbReference>
<evidence type="ECO:0000313" key="2">
    <source>
        <dbReference type="EMBL" id="NMH76157.1"/>
    </source>
</evidence>
<dbReference type="EMBL" id="JAAXKY010000005">
    <property type="protein sequence ID" value="NMH76157.1"/>
    <property type="molecule type" value="Genomic_DNA"/>
</dbReference>
<keyword evidence="3" id="KW-1185">Reference proteome</keyword>
<sequence>MTAPPECAGPVAIPADLLGRLHRLAVAARTEDFVGLSIGATVLAQRLSRLGSTRRVRVVQGHREATTPVPADLDGSFRAALCRAGELRKAPAPAETTDQRVDVTIVVSQDGTCLYAESMVSSADAPSALCWARTFVQLLTGLARDPDARMATLPLIDAAERERILHGLNRYQRPEIRHRTMAEPFEEQAERTPDAVALLDESGTAVGYRELNTRANRLAHFLIRQGVGPGTRVGICLRRGIHQIVAIYAAVKTGATYVPLDTELPDARLAYILDDTAPTHILTDAAGRNRIPGGSWHLVDAEREHDDCAATNPIVATSPAGLLHILYTSGTTGRPKGVAYPTAGALANLAYMQARYPFEPDDCALFKTSAAFDVSIWEIFWPLYHGACLVICRDGEHRDPRHLARLVESHPVSIIFLPPTVMSPFLEQISAERTRLRWTLCGGEPVTPRIRDTFYATLPGTTLLNCYGPTEANSVTDMPLPDEPGTPVPLGRPATNFRIRILDEDLEPVPVGMPGEAYIGGEIGVAHAYWRAPGRTAERFVPDPYGPPGSRMYRTGDLCRYRMDGVLEHLGRIDRQIKIRGLRIEPGEIESVLASHPAVADCAVIAHDTPVRLLAFVVPAAGTAVDDLDLGAIERFAARFLPGHMRPEQLVPMPRILTDVNGKIDNRALVAAGQDRADREHGFVPPADDLEAAVVDIYRRVLGTDPVSVLDTFTQLGGNSMLAFILFDECLQTLGAQPGPAELLTGTVREVAAAIRHARFSAAPAGSSPDASMG</sequence>
<feature type="domain" description="Carrier" evidence="1">
    <location>
        <begin position="685"/>
        <end position="762"/>
    </location>
</feature>
<evidence type="ECO:0000259" key="1">
    <source>
        <dbReference type="PROSITE" id="PS50075"/>
    </source>
</evidence>
<dbReference type="PANTHER" id="PTHR45527:SF1">
    <property type="entry name" value="FATTY ACID SYNTHASE"/>
    <property type="match status" value="1"/>
</dbReference>
<dbReference type="Pfam" id="PF13193">
    <property type="entry name" value="AMP-binding_C"/>
    <property type="match status" value="1"/>
</dbReference>
<dbReference type="InterPro" id="IPR036736">
    <property type="entry name" value="ACP-like_sf"/>
</dbReference>
<organism evidence="2 3">
    <name type="scientific">Pseudonocardia xinjiangensis</name>
    <dbReference type="NCBI Taxonomy" id="75289"/>
    <lineage>
        <taxon>Bacteria</taxon>
        <taxon>Bacillati</taxon>
        <taxon>Actinomycetota</taxon>
        <taxon>Actinomycetes</taxon>
        <taxon>Pseudonocardiales</taxon>
        <taxon>Pseudonocardiaceae</taxon>
        <taxon>Pseudonocardia</taxon>
    </lineage>
</organism>
<dbReference type="Gene3D" id="3.30.300.30">
    <property type="match status" value="1"/>
</dbReference>
<dbReference type="CDD" id="cd05930">
    <property type="entry name" value="A_NRPS"/>
    <property type="match status" value="1"/>
</dbReference>
<dbReference type="InterPro" id="IPR010071">
    <property type="entry name" value="AA_adenyl_dom"/>
</dbReference>
<dbReference type="Proteomes" id="UP001296706">
    <property type="component" value="Unassembled WGS sequence"/>
</dbReference>
<dbReference type="InterPro" id="IPR009081">
    <property type="entry name" value="PP-bd_ACP"/>
</dbReference>
<dbReference type="SUPFAM" id="SSF56801">
    <property type="entry name" value="Acetyl-CoA synthetase-like"/>
    <property type="match status" value="1"/>
</dbReference>
<comment type="caution">
    <text evidence="2">The sequence shown here is derived from an EMBL/GenBank/DDBJ whole genome shotgun (WGS) entry which is preliminary data.</text>
</comment>
<dbReference type="InterPro" id="IPR042099">
    <property type="entry name" value="ANL_N_sf"/>
</dbReference>
<dbReference type="Pfam" id="PF00501">
    <property type="entry name" value="AMP-binding"/>
    <property type="match status" value="1"/>
</dbReference>
<dbReference type="Gene3D" id="3.40.50.1820">
    <property type="entry name" value="alpha/beta hydrolase"/>
    <property type="match status" value="1"/>
</dbReference>
<dbReference type="PANTHER" id="PTHR45527">
    <property type="entry name" value="NONRIBOSOMAL PEPTIDE SYNTHETASE"/>
    <property type="match status" value="1"/>
</dbReference>
<dbReference type="NCBIfam" id="TIGR01733">
    <property type="entry name" value="AA-adenyl-dom"/>
    <property type="match status" value="1"/>
</dbReference>
<dbReference type="Gene3D" id="3.30.559.30">
    <property type="entry name" value="Nonribosomal peptide synthetase, condensation domain"/>
    <property type="match status" value="1"/>
</dbReference>
<name>A0ABX1R6X6_9PSEU</name>
<dbReference type="Gene3D" id="3.40.50.12780">
    <property type="entry name" value="N-terminal domain of ligase-like"/>
    <property type="match status" value="1"/>
</dbReference>
<reference evidence="2 3" key="1">
    <citation type="submission" date="2020-04" db="EMBL/GenBank/DDBJ databases">
        <authorList>
            <person name="Klaysubun C."/>
            <person name="Duangmal K."/>
            <person name="Lipun K."/>
        </authorList>
    </citation>
    <scope>NUCLEOTIDE SEQUENCE [LARGE SCALE GENOMIC DNA]</scope>
    <source>
        <strain evidence="2 3">JCM 11839</strain>
    </source>
</reference>
<accession>A0ABX1R6X6</accession>
<evidence type="ECO:0000313" key="3">
    <source>
        <dbReference type="Proteomes" id="UP001296706"/>
    </source>
</evidence>
<dbReference type="RefSeq" id="WP_169394230.1">
    <property type="nucleotide sequence ID" value="NZ_BAAAJH010000011.1"/>
</dbReference>
<dbReference type="InterPro" id="IPR025110">
    <property type="entry name" value="AMP-bd_C"/>
</dbReference>
<dbReference type="InterPro" id="IPR000873">
    <property type="entry name" value="AMP-dep_synth/lig_dom"/>
</dbReference>
<dbReference type="PROSITE" id="PS50075">
    <property type="entry name" value="CARRIER"/>
    <property type="match status" value="1"/>
</dbReference>
<proteinExistence type="predicted"/>
<dbReference type="InterPro" id="IPR029058">
    <property type="entry name" value="AB_hydrolase_fold"/>
</dbReference>
<dbReference type="SUPFAM" id="SSF47336">
    <property type="entry name" value="ACP-like"/>
    <property type="match status" value="1"/>
</dbReference>